<feature type="transmembrane region" description="Helical" evidence="1">
    <location>
        <begin position="230"/>
        <end position="249"/>
    </location>
</feature>
<dbReference type="EMBL" id="DXGD01000319">
    <property type="protein sequence ID" value="HIX00195.1"/>
    <property type="molecule type" value="Genomic_DNA"/>
</dbReference>
<protein>
    <submittedName>
        <fullName evidence="2">Uncharacterized protein</fullName>
    </submittedName>
</protein>
<evidence type="ECO:0000256" key="1">
    <source>
        <dbReference type="SAM" id="Phobius"/>
    </source>
</evidence>
<feature type="transmembrane region" description="Helical" evidence="1">
    <location>
        <begin position="188"/>
        <end position="210"/>
    </location>
</feature>
<accession>A0A9D1UTP1</accession>
<proteinExistence type="predicted"/>
<keyword evidence="1" id="KW-1133">Transmembrane helix</keyword>
<reference evidence="2" key="2">
    <citation type="submission" date="2021-04" db="EMBL/GenBank/DDBJ databases">
        <authorList>
            <person name="Gilroy R."/>
        </authorList>
    </citation>
    <scope>NUCLEOTIDE SEQUENCE</scope>
    <source>
        <strain evidence="2">ChiHejej3B27-3195</strain>
    </source>
</reference>
<evidence type="ECO:0000313" key="3">
    <source>
        <dbReference type="Proteomes" id="UP000824151"/>
    </source>
</evidence>
<feature type="transmembrane region" description="Helical" evidence="1">
    <location>
        <begin position="108"/>
        <end position="133"/>
    </location>
</feature>
<evidence type="ECO:0000313" key="2">
    <source>
        <dbReference type="EMBL" id="HIX00195.1"/>
    </source>
</evidence>
<feature type="transmembrane region" description="Helical" evidence="1">
    <location>
        <begin position="78"/>
        <end position="101"/>
    </location>
</feature>
<comment type="caution">
    <text evidence="2">The sequence shown here is derived from an EMBL/GenBank/DDBJ whole genome shotgun (WGS) entry which is preliminary data.</text>
</comment>
<name>A0A9D1UTP1_9MICC</name>
<dbReference type="Proteomes" id="UP000824151">
    <property type="component" value="Unassembled WGS sequence"/>
</dbReference>
<reference evidence="2" key="1">
    <citation type="journal article" date="2021" name="PeerJ">
        <title>Extensive microbial diversity within the chicken gut microbiome revealed by metagenomics and culture.</title>
        <authorList>
            <person name="Gilroy R."/>
            <person name="Ravi A."/>
            <person name="Getino M."/>
            <person name="Pursley I."/>
            <person name="Horton D.L."/>
            <person name="Alikhan N.F."/>
            <person name="Baker D."/>
            <person name="Gharbi K."/>
            <person name="Hall N."/>
            <person name="Watson M."/>
            <person name="Adriaenssens E.M."/>
            <person name="Foster-Nyarko E."/>
            <person name="Jarju S."/>
            <person name="Secka A."/>
            <person name="Antonio M."/>
            <person name="Oren A."/>
            <person name="Chaudhuri R.R."/>
            <person name="La Ragione R."/>
            <person name="Hildebrand F."/>
            <person name="Pallen M.J."/>
        </authorList>
    </citation>
    <scope>NUCLEOTIDE SEQUENCE</scope>
    <source>
        <strain evidence="2">ChiHejej3B27-3195</strain>
    </source>
</reference>
<sequence>MSAIAHTETTVRAPAPSSFARVPAAFKLQFTVPSALVWIPLMAFFGAWAISVGVGLWVEAAGADFTAQSPFYSGASQAAVWCLLFIGAYAASHTFSFAMALSFSRRVYIFGVLLAFGLVSVAYGVLFGLLAALEQATDGLGGHFYTFALPFLVADSGAVGAGALAAALCLAAMLFGFFWAILYRRVSVMAVTIVALALGVVILAAVMLVTTNDWWPEVGEWVMNQSALTGAGWFLIPIVGLILASYAIIRRATP</sequence>
<organism evidence="2 3">
    <name type="scientific">Candidatus Nesterenkonia stercoripullorum</name>
    <dbReference type="NCBI Taxonomy" id="2838701"/>
    <lineage>
        <taxon>Bacteria</taxon>
        <taxon>Bacillati</taxon>
        <taxon>Actinomycetota</taxon>
        <taxon>Actinomycetes</taxon>
        <taxon>Micrococcales</taxon>
        <taxon>Micrococcaceae</taxon>
        <taxon>Nesterenkonia</taxon>
    </lineage>
</organism>
<feature type="transmembrane region" description="Helical" evidence="1">
    <location>
        <begin position="158"/>
        <end position="181"/>
    </location>
</feature>
<keyword evidence="1" id="KW-0812">Transmembrane</keyword>
<gene>
    <name evidence="2" type="ORF">H9871_08640</name>
</gene>
<dbReference type="AlphaFoldDB" id="A0A9D1UTP1"/>
<keyword evidence="1" id="KW-0472">Membrane</keyword>
<feature type="transmembrane region" description="Helical" evidence="1">
    <location>
        <begin position="35"/>
        <end position="58"/>
    </location>
</feature>